<name>A0A6H3FEM3_9BACT</name>
<evidence type="ECO:0000256" key="1">
    <source>
        <dbReference type="SAM" id="MobiDB-lite"/>
    </source>
</evidence>
<sequence length="264" mass="29558">MKTPVERKFFKISQFFFFVVTSISLVTAFGLGLYGLYLHNASPQERFTQPTPSYERLKRERAQAKAAVEQAKAQQQAPATPQGDKTPPANPEAIPAEYLDVLNSIEKSIVSFANKAQQLSPGNKLRFRIYKAATQYTAHFSVSSLLAQLDVEAKALEADADRIRALPQTAPDYITWALFLDDYFAQIDSSIAAQRRSIAQEREQVMLKKAQSGVVFYTAAIALGVFIFFTMFLVVLSMEKNTYVLRCIQENLEKHPDADNTADA</sequence>
<evidence type="ECO:0000313" key="3">
    <source>
        <dbReference type="EMBL" id="TBH80465.1"/>
    </source>
</evidence>
<proteinExistence type="predicted"/>
<feature type="compositionally biased region" description="Low complexity" evidence="1">
    <location>
        <begin position="64"/>
        <end position="82"/>
    </location>
</feature>
<dbReference type="Proteomes" id="UP000292919">
    <property type="component" value="Unassembled WGS sequence"/>
</dbReference>
<dbReference type="AlphaFoldDB" id="A0A6H3FEM3"/>
<keyword evidence="2" id="KW-0472">Membrane</keyword>
<feature type="region of interest" description="Disordered" evidence="1">
    <location>
        <begin position="59"/>
        <end position="92"/>
    </location>
</feature>
<keyword evidence="2" id="KW-1133">Transmembrane helix</keyword>
<gene>
    <name evidence="3" type="ORF">EB812_04770</name>
</gene>
<reference evidence="3 4" key="1">
    <citation type="submission" date="2018-12" db="EMBL/GenBank/DDBJ databases">
        <title>First genome draft of Desulfovibrio legallis sp. nov.</title>
        <authorList>
            <person name="Ben Dhia O."/>
            <person name="Najjari A."/>
            <person name="Ferjani R."/>
            <person name="Fhoula I."/>
            <person name="Fardeau M.-L."/>
            <person name="Boudabbous A."/>
            <person name="Ouzari H.I."/>
        </authorList>
    </citation>
    <scope>NUCLEOTIDE SEQUENCE [LARGE SCALE GENOMIC DNA]</scope>
    <source>
        <strain evidence="3 4">H1T</strain>
    </source>
</reference>
<accession>A0A6H3FEM3</accession>
<protein>
    <submittedName>
        <fullName evidence="3">Uncharacterized protein</fullName>
    </submittedName>
</protein>
<evidence type="ECO:0000313" key="4">
    <source>
        <dbReference type="Proteomes" id="UP000292919"/>
    </source>
</evidence>
<keyword evidence="4" id="KW-1185">Reference proteome</keyword>
<comment type="caution">
    <text evidence="3">The sequence shown here is derived from an EMBL/GenBank/DDBJ whole genome shotgun (WGS) entry which is preliminary data.</text>
</comment>
<evidence type="ECO:0000256" key="2">
    <source>
        <dbReference type="SAM" id="Phobius"/>
    </source>
</evidence>
<keyword evidence="2" id="KW-0812">Transmembrane</keyword>
<dbReference type="EMBL" id="SIXC01000005">
    <property type="protein sequence ID" value="TBH80465.1"/>
    <property type="molecule type" value="Genomic_DNA"/>
</dbReference>
<dbReference type="RefSeq" id="WP_118230613.1">
    <property type="nucleotide sequence ID" value="NZ_JAQDZC010000017.1"/>
</dbReference>
<feature type="transmembrane region" description="Helical" evidence="2">
    <location>
        <begin position="214"/>
        <end position="236"/>
    </location>
</feature>
<organism evidence="3 4">
    <name type="scientific">Desulfovibrio legallii</name>
    <dbReference type="NCBI Taxonomy" id="571438"/>
    <lineage>
        <taxon>Bacteria</taxon>
        <taxon>Pseudomonadati</taxon>
        <taxon>Thermodesulfobacteriota</taxon>
        <taxon>Desulfovibrionia</taxon>
        <taxon>Desulfovibrionales</taxon>
        <taxon>Desulfovibrionaceae</taxon>
        <taxon>Desulfovibrio</taxon>
    </lineage>
</organism>
<feature type="transmembrane region" description="Helical" evidence="2">
    <location>
        <begin position="12"/>
        <end position="37"/>
    </location>
</feature>